<dbReference type="Pfam" id="PF07973">
    <property type="entry name" value="tRNA_SAD"/>
    <property type="match status" value="1"/>
</dbReference>
<evidence type="ECO:0000256" key="2">
    <source>
        <dbReference type="ARBA" id="ARBA00004496"/>
    </source>
</evidence>
<dbReference type="InterPro" id="IPR018165">
    <property type="entry name" value="Ala-tRNA-synth_IIc_core"/>
</dbReference>
<evidence type="ECO:0000256" key="13">
    <source>
        <dbReference type="ARBA" id="ARBA00022917"/>
    </source>
</evidence>
<keyword evidence="14" id="KW-0030">Aminoacyl-tRNA synthetase</keyword>
<keyword evidence="18" id="KW-0378">Hydrolase</keyword>
<dbReference type="GO" id="GO:0002161">
    <property type="term" value="F:aminoacyl-tRNA deacylase activity"/>
    <property type="evidence" value="ECO:0007669"/>
    <property type="project" value="UniProtKB-ARBA"/>
</dbReference>
<evidence type="ECO:0000256" key="14">
    <source>
        <dbReference type="ARBA" id="ARBA00023146"/>
    </source>
</evidence>
<gene>
    <name evidence="18" type="ORF">F8154_01150</name>
</gene>
<dbReference type="EMBL" id="WBZC01000003">
    <property type="protein sequence ID" value="KAB3539068.1"/>
    <property type="molecule type" value="Genomic_DNA"/>
</dbReference>
<dbReference type="SMART" id="SM00863">
    <property type="entry name" value="tRNA_SAD"/>
    <property type="match status" value="1"/>
</dbReference>
<feature type="coiled-coil region" evidence="16">
    <location>
        <begin position="262"/>
        <end position="289"/>
    </location>
</feature>
<evidence type="ECO:0000313" key="18">
    <source>
        <dbReference type="EMBL" id="KAB3539068.1"/>
    </source>
</evidence>
<evidence type="ECO:0000256" key="1">
    <source>
        <dbReference type="ARBA" id="ARBA00001947"/>
    </source>
</evidence>
<evidence type="ECO:0000256" key="10">
    <source>
        <dbReference type="ARBA" id="ARBA00022833"/>
    </source>
</evidence>
<evidence type="ECO:0000256" key="16">
    <source>
        <dbReference type="SAM" id="Coils"/>
    </source>
</evidence>
<keyword evidence="8" id="KW-0479">Metal-binding</keyword>
<dbReference type="SUPFAM" id="SSF50447">
    <property type="entry name" value="Translation proteins"/>
    <property type="match status" value="1"/>
</dbReference>
<evidence type="ECO:0000256" key="8">
    <source>
        <dbReference type="ARBA" id="ARBA00022723"/>
    </source>
</evidence>
<keyword evidence="7" id="KW-0436">Ligase</keyword>
<dbReference type="SUPFAM" id="SSF55186">
    <property type="entry name" value="ThrRS/AlaRS common domain"/>
    <property type="match status" value="1"/>
</dbReference>
<evidence type="ECO:0000256" key="9">
    <source>
        <dbReference type="ARBA" id="ARBA00022741"/>
    </source>
</evidence>
<evidence type="ECO:0000256" key="7">
    <source>
        <dbReference type="ARBA" id="ARBA00022598"/>
    </source>
</evidence>
<dbReference type="InterPro" id="IPR012947">
    <property type="entry name" value="tRNA_SAD"/>
</dbReference>
<evidence type="ECO:0000256" key="5">
    <source>
        <dbReference type="ARBA" id="ARBA00017959"/>
    </source>
</evidence>
<accession>A0A6I0FKX9</accession>
<dbReference type="EC" id="6.1.1.7" evidence="4"/>
<keyword evidence="6" id="KW-0820">tRNA-binding</keyword>
<dbReference type="AlphaFoldDB" id="A0A6I0FKX9"/>
<reference evidence="18 19" key="1">
    <citation type="submission" date="2019-10" db="EMBL/GenBank/DDBJ databases">
        <title>Alkaliphilus serpentinus sp. nov. and Alkaliphilus pronyensis sp. nov., two novel anaerobic alkaliphilic species isolated from the serpentinized-hosted hydrothermal field of the Prony Bay (New Caledonia).</title>
        <authorList>
            <person name="Postec A."/>
        </authorList>
    </citation>
    <scope>NUCLEOTIDE SEQUENCE [LARGE SCALE GENOMIC DNA]</scope>
    <source>
        <strain evidence="18 19">LacV</strain>
    </source>
</reference>
<keyword evidence="10" id="KW-0862">Zinc</keyword>
<dbReference type="Gene3D" id="2.40.30.130">
    <property type="match status" value="1"/>
</dbReference>
<dbReference type="RefSeq" id="WP_151859747.1">
    <property type="nucleotide sequence ID" value="NZ_WBZC01000003.1"/>
</dbReference>
<dbReference type="PROSITE" id="PS50860">
    <property type="entry name" value="AA_TRNA_LIGASE_II_ALA"/>
    <property type="match status" value="1"/>
</dbReference>
<keyword evidence="11" id="KW-0067">ATP-binding</keyword>
<evidence type="ECO:0000256" key="12">
    <source>
        <dbReference type="ARBA" id="ARBA00022884"/>
    </source>
</evidence>
<name>A0A6I0FKX9_9FIRM</name>
<dbReference type="GO" id="GO:0006419">
    <property type="term" value="P:alanyl-tRNA aminoacylation"/>
    <property type="evidence" value="ECO:0007669"/>
    <property type="project" value="InterPro"/>
</dbReference>
<dbReference type="GO" id="GO:0005524">
    <property type="term" value="F:ATP binding"/>
    <property type="evidence" value="ECO:0007669"/>
    <property type="project" value="UniProtKB-KW"/>
</dbReference>
<dbReference type="InterPro" id="IPR051335">
    <property type="entry name" value="Alanyl-tRNA_Editing_Enzymes"/>
</dbReference>
<evidence type="ECO:0000256" key="3">
    <source>
        <dbReference type="ARBA" id="ARBA00008226"/>
    </source>
</evidence>
<dbReference type="Pfam" id="PF02272">
    <property type="entry name" value="DHHA1"/>
    <property type="match status" value="1"/>
</dbReference>
<organism evidence="18 19">
    <name type="scientific">Alkaliphilus pronyensis</name>
    <dbReference type="NCBI Taxonomy" id="1482732"/>
    <lineage>
        <taxon>Bacteria</taxon>
        <taxon>Bacillati</taxon>
        <taxon>Bacillota</taxon>
        <taxon>Clostridia</taxon>
        <taxon>Peptostreptococcales</taxon>
        <taxon>Natronincolaceae</taxon>
        <taxon>Alkaliphilus</taxon>
    </lineage>
</organism>
<dbReference type="GO" id="GO:0046872">
    <property type="term" value="F:metal ion binding"/>
    <property type="evidence" value="ECO:0007669"/>
    <property type="project" value="UniProtKB-KW"/>
</dbReference>
<evidence type="ECO:0000256" key="15">
    <source>
        <dbReference type="ARBA" id="ARBA00032577"/>
    </source>
</evidence>
<dbReference type="InterPro" id="IPR003156">
    <property type="entry name" value="DHHA1_dom"/>
</dbReference>
<dbReference type="Gene3D" id="3.30.980.10">
    <property type="entry name" value="Threonyl-trna Synthetase, Chain A, domain 2"/>
    <property type="match status" value="1"/>
</dbReference>
<keyword evidence="12" id="KW-0694">RNA-binding</keyword>
<keyword evidence="13" id="KW-0648">Protein biosynthesis</keyword>
<comment type="cofactor">
    <cofactor evidence="1">
        <name>Zn(2+)</name>
        <dbReference type="ChEBI" id="CHEBI:29105"/>
    </cofactor>
</comment>
<dbReference type="Proteomes" id="UP000432715">
    <property type="component" value="Unassembled WGS sequence"/>
</dbReference>
<sequence>MTRKLFWEDQYLTSFTTDILSIEEDKENNGKYLIELAETAFYPEGGGQPNDEGEIASAYVDYVFETEGKIYHRVNSKPTEKNQVKCTVNWKRRHDFMQQHLGQHILSSVFYRRFNCNTVGFHLGKEAVTIDLPRDSFTLDELSLVEEEANNIIYLNLPVSALYPSDEELSSLPLRKVPAVEENIRLIEVKNVDCTPCGGTHLSHTGEVGVIKIIKLEKIRGIARVEFLCGLRAFRDYQLKNEAINSISNILSVPNAETFEAVERVYLENRSMNKRLNQLNKTLLDYEVNDYYNNADKIKDYSIIVKMFENKDMKHLQLLSSLINGYPKTIALLAAKNQKVQVVFTRSSDVNIDMNKLLKEVIPLIDGKGGGTSVTAQGGGVNGNNLEGLLQAAIMKLKHEYV</sequence>
<comment type="subcellular location">
    <subcellularLocation>
        <location evidence="2">Cytoplasm</location>
    </subcellularLocation>
</comment>
<evidence type="ECO:0000256" key="11">
    <source>
        <dbReference type="ARBA" id="ARBA00022840"/>
    </source>
</evidence>
<dbReference type="InterPro" id="IPR018163">
    <property type="entry name" value="Thr/Ala-tRNA-synth_IIc_edit"/>
</dbReference>
<dbReference type="PANTHER" id="PTHR43462:SF1">
    <property type="entry name" value="ALANYL-TRNA EDITING PROTEIN AARSD1"/>
    <property type="match status" value="1"/>
</dbReference>
<keyword evidence="16" id="KW-0175">Coiled coil</keyword>
<dbReference type="GO" id="GO:0005737">
    <property type="term" value="C:cytoplasm"/>
    <property type="evidence" value="ECO:0007669"/>
    <property type="project" value="UniProtKB-SubCell"/>
</dbReference>
<dbReference type="FunFam" id="3.10.310.40:FF:000001">
    <property type="entry name" value="Alanine--tRNA ligase"/>
    <property type="match status" value="1"/>
</dbReference>
<evidence type="ECO:0000256" key="6">
    <source>
        <dbReference type="ARBA" id="ARBA00022555"/>
    </source>
</evidence>
<dbReference type="OrthoDB" id="9812949at2"/>
<dbReference type="InterPro" id="IPR009000">
    <property type="entry name" value="Transl_B-barrel_sf"/>
</dbReference>
<proteinExistence type="inferred from homology"/>
<evidence type="ECO:0000256" key="4">
    <source>
        <dbReference type="ARBA" id="ARBA00013168"/>
    </source>
</evidence>
<evidence type="ECO:0000259" key="17">
    <source>
        <dbReference type="PROSITE" id="PS50860"/>
    </source>
</evidence>
<feature type="domain" description="Alanyl-transfer RNA synthetases family profile" evidence="17">
    <location>
        <begin position="1"/>
        <end position="239"/>
    </location>
</feature>
<dbReference type="GO" id="GO:0000049">
    <property type="term" value="F:tRNA binding"/>
    <property type="evidence" value="ECO:0007669"/>
    <property type="project" value="UniProtKB-KW"/>
</dbReference>
<comment type="caution">
    <text evidence="18">The sequence shown here is derived from an EMBL/GenBank/DDBJ whole genome shotgun (WGS) entry which is preliminary data.</text>
</comment>
<comment type="similarity">
    <text evidence="3">Belongs to the class-II aminoacyl-tRNA synthetase family.</text>
</comment>
<dbReference type="PANTHER" id="PTHR43462">
    <property type="entry name" value="ALANYL-TRNA EDITING PROTEIN"/>
    <property type="match status" value="1"/>
</dbReference>
<dbReference type="Gene3D" id="3.10.310.40">
    <property type="match status" value="1"/>
</dbReference>
<keyword evidence="9" id="KW-0547">Nucleotide-binding</keyword>
<evidence type="ECO:0000313" key="19">
    <source>
        <dbReference type="Proteomes" id="UP000432715"/>
    </source>
</evidence>
<dbReference type="GO" id="GO:0004813">
    <property type="term" value="F:alanine-tRNA ligase activity"/>
    <property type="evidence" value="ECO:0007669"/>
    <property type="project" value="UniProtKB-EC"/>
</dbReference>
<keyword evidence="19" id="KW-1185">Reference proteome</keyword>
<protein>
    <recommendedName>
        <fullName evidence="5">Alanine--tRNA ligase</fullName>
        <ecNumber evidence="4">6.1.1.7</ecNumber>
    </recommendedName>
    <alternativeName>
        <fullName evidence="15">Alanyl-tRNA synthetase</fullName>
    </alternativeName>
</protein>